<dbReference type="PANTHER" id="PTHR33509">
    <property type="entry name" value="LATE EMBRYOGENIS ABUNDANT PROTEIN 2-RELATED"/>
    <property type="match status" value="1"/>
</dbReference>
<accession>A0A426XJQ8</accession>
<feature type="chain" id="PRO_5019329047" evidence="1">
    <location>
        <begin position="24"/>
        <end position="233"/>
    </location>
</feature>
<reference evidence="2 3" key="1">
    <citation type="journal article" date="2014" name="Agronomy (Basel)">
        <title>A Draft Genome Sequence for Ensete ventricosum, the Drought-Tolerant Tree Against Hunger.</title>
        <authorList>
            <person name="Harrison J."/>
            <person name="Moore K.A."/>
            <person name="Paszkiewicz K."/>
            <person name="Jones T."/>
            <person name="Grant M."/>
            <person name="Ambacheew D."/>
            <person name="Muzemil S."/>
            <person name="Studholme D.J."/>
        </authorList>
    </citation>
    <scope>NUCLEOTIDE SEQUENCE [LARGE SCALE GENOMIC DNA]</scope>
</reference>
<evidence type="ECO:0000313" key="3">
    <source>
        <dbReference type="Proteomes" id="UP000287651"/>
    </source>
</evidence>
<dbReference type="PANTHER" id="PTHR33509:SF5">
    <property type="entry name" value="PROTEIN SENESCENCE-ASSOCIATED GENE 21, MITOCHONDRIAL"/>
    <property type="match status" value="1"/>
</dbReference>
<proteinExistence type="predicted"/>
<sequence>MNRWTHTYLSVLFCFVSYRRGYAAAAAAVGRPAEKKTVVRKVVDSSAAASSASSSSWVPDPVTGYYRPANVRISLSFAYLLCRGDQVISTQQKQDEGHQLSLGITVFPSGISSLFLDAGPTQEEKRSSRVGGRRVTTYVYHLFEEWPQRDLGADTTSGKLVPNANPVPVEGSDSVGLKKRASSIDGGLLAPYADQSKAMVLSVGIANPGFTRCKAYIPISTALGRSIESRRPT</sequence>
<organism evidence="2 3">
    <name type="scientific">Ensete ventricosum</name>
    <name type="common">Abyssinian banana</name>
    <name type="synonym">Musa ensete</name>
    <dbReference type="NCBI Taxonomy" id="4639"/>
    <lineage>
        <taxon>Eukaryota</taxon>
        <taxon>Viridiplantae</taxon>
        <taxon>Streptophyta</taxon>
        <taxon>Embryophyta</taxon>
        <taxon>Tracheophyta</taxon>
        <taxon>Spermatophyta</taxon>
        <taxon>Magnoliopsida</taxon>
        <taxon>Liliopsida</taxon>
        <taxon>Zingiberales</taxon>
        <taxon>Musaceae</taxon>
        <taxon>Ensete</taxon>
    </lineage>
</organism>
<dbReference type="EMBL" id="AMZH03019979">
    <property type="protein sequence ID" value="RRT39683.1"/>
    <property type="molecule type" value="Genomic_DNA"/>
</dbReference>
<evidence type="ECO:0000313" key="2">
    <source>
        <dbReference type="EMBL" id="RRT39683.1"/>
    </source>
</evidence>
<comment type="caution">
    <text evidence="2">The sequence shown here is derived from an EMBL/GenBank/DDBJ whole genome shotgun (WGS) entry which is preliminary data.</text>
</comment>
<dbReference type="GO" id="GO:0006950">
    <property type="term" value="P:response to stress"/>
    <property type="evidence" value="ECO:0007669"/>
    <property type="project" value="TreeGrafter"/>
</dbReference>
<dbReference type="InterPro" id="IPR004926">
    <property type="entry name" value="LEA_3a"/>
</dbReference>
<dbReference type="Proteomes" id="UP000287651">
    <property type="component" value="Unassembled WGS sequence"/>
</dbReference>
<name>A0A426XJQ8_ENSVE</name>
<protein>
    <submittedName>
        <fullName evidence="2">Uncharacterized protein</fullName>
    </submittedName>
</protein>
<gene>
    <name evidence="2" type="ORF">B296_00040828</name>
</gene>
<keyword evidence="1" id="KW-0732">Signal</keyword>
<dbReference type="Pfam" id="PF03242">
    <property type="entry name" value="LEA_3a"/>
    <property type="match status" value="1"/>
</dbReference>
<feature type="signal peptide" evidence="1">
    <location>
        <begin position="1"/>
        <end position="23"/>
    </location>
</feature>
<dbReference type="GO" id="GO:0005739">
    <property type="term" value="C:mitochondrion"/>
    <property type="evidence" value="ECO:0007669"/>
    <property type="project" value="TreeGrafter"/>
</dbReference>
<evidence type="ECO:0000256" key="1">
    <source>
        <dbReference type="SAM" id="SignalP"/>
    </source>
</evidence>
<dbReference type="AlphaFoldDB" id="A0A426XJQ8"/>